<feature type="non-terminal residue" evidence="1">
    <location>
        <position position="1"/>
    </location>
</feature>
<dbReference type="Proteomes" id="UP000681722">
    <property type="component" value="Unassembled WGS sequence"/>
</dbReference>
<comment type="caution">
    <text evidence="1">The sequence shown here is derived from an EMBL/GenBank/DDBJ whole genome shotgun (WGS) entry which is preliminary data.</text>
</comment>
<dbReference type="Proteomes" id="UP000663829">
    <property type="component" value="Unassembled WGS sequence"/>
</dbReference>
<dbReference type="EMBL" id="CAJNOQ010005729">
    <property type="protein sequence ID" value="CAF1109614.1"/>
    <property type="molecule type" value="Genomic_DNA"/>
</dbReference>
<gene>
    <name evidence="1" type="ORF">GPM918_LOCUS19167</name>
    <name evidence="2" type="ORF">SRO942_LOCUS19164</name>
</gene>
<evidence type="ECO:0000313" key="3">
    <source>
        <dbReference type="Proteomes" id="UP000663829"/>
    </source>
</evidence>
<name>A0A814PRG6_9BILA</name>
<accession>A0A814PRG6</accession>
<protein>
    <submittedName>
        <fullName evidence="1">Uncharacterized protein</fullName>
    </submittedName>
</protein>
<sequence length="274" mass="32732">ITDAVYAILKARRAPKTLVDLQYFEHLCILCKNLPLIEYLNVNIWYKRSTRDQYKYETIKSKQLLKKLKTFYLTVKHGINFNYIKLLLSHFYFNIVIAGQYLEKNLLTKLLKTKCPMIFLHYRTNMININSELMDSIECVHFYDKPLLSLHLFKLIQQMFQNVDKLRFSIPLNIDKNMLNDKNIKLNTIVSLQLLFFHHDYDTKYPVIKPIFQLTPNINELEISFHLLFVIKDQLHSDQDLYVICQQIRHLIISSYNDSRDLDNSFDVEIQAIF</sequence>
<reference evidence="1" key="1">
    <citation type="submission" date="2021-02" db="EMBL/GenBank/DDBJ databases">
        <authorList>
            <person name="Nowell W R."/>
        </authorList>
    </citation>
    <scope>NUCLEOTIDE SEQUENCE</scope>
</reference>
<evidence type="ECO:0000313" key="2">
    <source>
        <dbReference type="EMBL" id="CAF3874107.1"/>
    </source>
</evidence>
<evidence type="ECO:0000313" key="1">
    <source>
        <dbReference type="EMBL" id="CAF1109614.1"/>
    </source>
</evidence>
<keyword evidence="3" id="KW-1185">Reference proteome</keyword>
<dbReference type="AlphaFoldDB" id="A0A814PRG6"/>
<proteinExistence type="predicted"/>
<organism evidence="1 3">
    <name type="scientific">Didymodactylos carnosus</name>
    <dbReference type="NCBI Taxonomy" id="1234261"/>
    <lineage>
        <taxon>Eukaryota</taxon>
        <taxon>Metazoa</taxon>
        <taxon>Spiralia</taxon>
        <taxon>Gnathifera</taxon>
        <taxon>Rotifera</taxon>
        <taxon>Eurotatoria</taxon>
        <taxon>Bdelloidea</taxon>
        <taxon>Philodinida</taxon>
        <taxon>Philodinidae</taxon>
        <taxon>Didymodactylos</taxon>
    </lineage>
</organism>
<dbReference type="EMBL" id="CAJOBC010005729">
    <property type="protein sequence ID" value="CAF3874107.1"/>
    <property type="molecule type" value="Genomic_DNA"/>
</dbReference>